<dbReference type="GO" id="GO:0010468">
    <property type="term" value="P:regulation of gene expression"/>
    <property type="evidence" value="ECO:0007669"/>
    <property type="project" value="TreeGrafter"/>
</dbReference>
<dbReference type="HAMAP" id="MF_00104">
    <property type="entry name" value="RNase_III"/>
    <property type="match status" value="1"/>
</dbReference>
<dbReference type="GO" id="GO:0006397">
    <property type="term" value="P:mRNA processing"/>
    <property type="evidence" value="ECO:0007669"/>
    <property type="project" value="UniProtKB-UniRule"/>
</dbReference>
<keyword evidence="8 9" id="KW-0694">RNA-binding</keyword>
<dbReference type="FunFam" id="1.10.1520.10:FF:000001">
    <property type="entry name" value="Ribonuclease 3"/>
    <property type="match status" value="1"/>
</dbReference>
<keyword evidence="4 9" id="KW-0507">mRNA processing</keyword>
<comment type="cofactor">
    <cofactor evidence="9">
        <name>Mg(2+)</name>
        <dbReference type="ChEBI" id="CHEBI:18420"/>
    </cofactor>
</comment>
<keyword evidence="7 9" id="KW-0378">Hydrolase</keyword>
<evidence type="ECO:0000313" key="12">
    <source>
        <dbReference type="EMBL" id="HFX13576.1"/>
    </source>
</evidence>
<dbReference type="CDD" id="cd00593">
    <property type="entry name" value="RIBOc"/>
    <property type="match status" value="1"/>
</dbReference>
<evidence type="ECO:0000259" key="11">
    <source>
        <dbReference type="PROSITE" id="PS50142"/>
    </source>
</evidence>
<comment type="caution">
    <text evidence="12">The sequence shown here is derived from an EMBL/GenBank/DDBJ whole genome shotgun (WGS) entry which is preliminary data.</text>
</comment>
<feature type="binding site" evidence="9">
    <location>
        <position position="129"/>
    </location>
    <ligand>
        <name>Mg(2+)</name>
        <dbReference type="ChEBI" id="CHEBI:18420"/>
    </ligand>
</feature>
<reference evidence="12" key="1">
    <citation type="journal article" date="2020" name="mSystems">
        <title>Genome- and Community-Level Interaction Insights into Carbon Utilization and Element Cycling Functions of Hydrothermarchaeota in Hydrothermal Sediment.</title>
        <authorList>
            <person name="Zhou Z."/>
            <person name="Liu Y."/>
            <person name="Xu W."/>
            <person name="Pan J."/>
            <person name="Luo Z.H."/>
            <person name="Li M."/>
        </authorList>
    </citation>
    <scope>NUCLEOTIDE SEQUENCE [LARGE SCALE GENOMIC DNA]</scope>
    <source>
        <strain evidence="12">SpSt-81</strain>
    </source>
</reference>
<gene>
    <name evidence="9 12" type="primary">rnc</name>
    <name evidence="12" type="ORF">ENW00_05385</name>
</gene>
<keyword evidence="9" id="KW-0819">tRNA processing</keyword>
<keyword evidence="9" id="KW-0699">rRNA-binding</keyword>
<evidence type="ECO:0000256" key="6">
    <source>
        <dbReference type="ARBA" id="ARBA00022759"/>
    </source>
</evidence>
<dbReference type="GO" id="GO:0046872">
    <property type="term" value="F:metal ion binding"/>
    <property type="evidence" value="ECO:0007669"/>
    <property type="project" value="UniProtKB-KW"/>
</dbReference>
<proteinExistence type="inferred from homology"/>
<dbReference type="Pfam" id="PF00035">
    <property type="entry name" value="dsrm"/>
    <property type="match status" value="1"/>
</dbReference>
<dbReference type="EMBL" id="DTIN01000015">
    <property type="protein sequence ID" value="HFX13576.1"/>
    <property type="molecule type" value="Genomic_DNA"/>
</dbReference>
<protein>
    <recommendedName>
        <fullName evidence="9">Ribonuclease 3</fullName>
        <ecNumber evidence="9">3.1.26.3</ecNumber>
    </recommendedName>
    <alternativeName>
        <fullName evidence="9">Ribonuclease III</fullName>
        <shortName evidence="9">RNase III</shortName>
    </alternativeName>
</protein>
<dbReference type="GO" id="GO:0019843">
    <property type="term" value="F:rRNA binding"/>
    <property type="evidence" value="ECO:0007669"/>
    <property type="project" value="UniProtKB-KW"/>
</dbReference>
<dbReference type="PROSITE" id="PS50137">
    <property type="entry name" value="DS_RBD"/>
    <property type="match status" value="1"/>
</dbReference>
<comment type="subunit">
    <text evidence="9">Homodimer.</text>
</comment>
<dbReference type="GO" id="GO:0005737">
    <property type="term" value="C:cytoplasm"/>
    <property type="evidence" value="ECO:0007669"/>
    <property type="project" value="UniProtKB-SubCell"/>
</dbReference>
<dbReference type="InterPro" id="IPR000999">
    <property type="entry name" value="RNase_III_dom"/>
</dbReference>
<dbReference type="SMART" id="SM00535">
    <property type="entry name" value="RIBOc"/>
    <property type="match status" value="1"/>
</dbReference>
<dbReference type="GO" id="GO:0004525">
    <property type="term" value="F:ribonuclease III activity"/>
    <property type="evidence" value="ECO:0007669"/>
    <property type="project" value="UniProtKB-UniRule"/>
</dbReference>
<evidence type="ECO:0000256" key="7">
    <source>
        <dbReference type="ARBA" id="ARBA00022801"/>
    </source>
</evidence>
<dbReference type="SUPFAM" id="SSF69065">
    <property type="entry name" value="RNase III domain-like"/>
    <property type="match status" value="1"/>
</dbReference>
<dbReference type="PROSITE" id="PS00517">
    <property type="entry name" value="RNASE_3_1"/>
    <property type="match status" value="1"/>
</dbReference>
<evidence type="ECO:0000256" key="3">
    <source>
        <dbReference type="ARBA" id="ARBA00022552"/>
    </source>
</evidence>
<dbReference type="InterPro" id="IPR014720">
    <property type="entry name" value="dsRBD_dom"/>
</dbReference>
<evidence type="ECO:0000256" key="4">
    <source>
        <dbReference type="ARBA" id="ARBA00022664"/>
    </source>
</evidence>
<comment type="subcellular location">
    <subcellularLocation>
        <location evidence="9">Cytoplasm</location>
    </subcellularLocation>
</comment>
<dbReference type="CDD" id="cd10845">
    <property type="entry name" value="DSRM_RNAse_III_family"/>
    <property type="match status" value="1"/>
</dbReference>
<dbReference type="PANTHER" id="PTHR11207">
    <property type="entry name" value="RIBONUCLEASE III"/>
    <property type="match status" value="1"/>
</dbReference>
<dbReference type="Gene3D" id="1.10.1520.10">
    <property type="entry name" value="Ribonuclease III domain"/>
    <property type="match status" value="1"/>
</dbReference>
<feature type="binding site" evidence="9">
    <location>
        <position position="53"/>
    </location>
    <ligand>
        <name>Mg(2+)</name>
        <dbReference type="ChEBI" id="CHEBI:18420"/>
    </ligand>
</feature>
<evidence type="ECO:0000259" key="10">
    <source>
        <dbReference type="PROSITE" id="PS50137"/>
    </source>
</evidence>
<dbReference type="PROSITE" id="PS50142">
    <property type="entry name" value="RNASE_3_2"/>
    <property type="match status" value="1"/>
</dbReference>
<feature type="domain" description="DRBM" evidence="10">
    <location>
        <begin position="164"/>
        <end position="232"/>
    </location>
</feature>
<keyword evidence="6 9" id="KW-0255">Endonuclease</keyword>
<comment type="function">
    <text evidence="9">Digests double-stranded RNA. Involved in the processing of primary rRNA transcript to yield the immediate precursors to the large and small rRNAs (23S and 16S). Processes some mRNAs, and tRNAs when they are encoded in the rRNA operon. Processes pre-crRNA and tracrRNA of type II CRISPR loci if present in the organism.</text>
</comment>
<keyword evidence="9" id="KW-0963">Cytoplasm</keyword>
<comment type="similarity">
    <text evidence="2">Belongs to the ribonuclease III family.</text>
</comment>
<dbReference type="Pfam" id="PF14622">
    <property type="entry name" value="Ribonucleas_3_3"/>
    <property type="match status" value="1"/>
</dbReference>
<dbReference type="EC" id="3.1.26.3" evidence="9"/>
<feature type="active site" evidence="9">
    <location>
        <position position="57"/>
    </location>
</feature>
<evidence type="ECO:0000256" key="5">
    <source>
        <dbReference type="ARBA" id="ARBA00022722"/>
    </source>
</evidence>
<dbReference type="NCBIfam" id="TIGR02191">
    <property type="entry name" value="RNaseIII"/>
    <property type="match status" value="1"/>
</dbReference>
<dbReference type="InterPro" id="IPR036389">
    <property type="entry name" value="RNase_III_sf"/>
</dbReference>
<feature type="binding site" evidence="9">
    <location>
        <position position="126"/>
    </location>
    <ligand>
        <name>Mg(2+)</name>
        <dbReference type="ChEBI" id="CHEBI:18420"/>
    </ligand>
</feature>
<evidence type="ECO:0000256" key="8">
    <source>
        <dbReference type="ARBA" id="ARBA00022884"/>
    </source>
</evidence>
<dbReference type="SUPFAM" id="SSF54768">
    <property type="entry name" value="dsRNA-binding domain-like"/>
    <property type="match status" value="1"/>
</dbReference>
<sequence length="235" mass="27489">MKKVKIDIDKISQEIGKNIGVSFDNKKLLIEALIHPSFKHENPEFKIDNQRLEFLGDAVLNMVITDLLFDYYKHATEGVLTQMRIFLVKEEMLYKKAKALELDRLIFLGTGEEKQGGRNKPSVLCDLFEAFIGAIYLDKGYDFVKDFIWRIFEEDIKNINLEVDWKNLLRSILLKEGKEPQYRVVKEEGPEHNKTFYVELWVDREKWSEGIGKSKREAEIMAAKEGLKKIRNDIS</sequence>
<name>A0A7C3RM33_DICTH</name>
<dbReference type="SMART" id="SM00358">
    <property type="entry name" value="DSRM"/>
    <property type="match status" value="1"/>
</dbReference>
<organism evidence="12">
    <name type="scientific">Dictyoglomus thermophilum</name>
    <dbReference type="NCBI Taxonomy" id="14"/>
    <lineage>
        <taxon>Bacteria</taxon>
        <taxon>Pseudomonadati</taxon>
        <taxon>Dictyoglomota</taxon>
        <taxon>Dictyoglomia</taxon>
        <taxon>Dictyoglomales</taxon>
        <taxon>Dictyoglomaceae</taxon>
        <taxon>Dictyoglomus</taxon>
    </lineage>
</organism>
<keyword evidence="5 9" id="KW-0540">Nuclease</keyword>
<keyword evidence="9" id="KW-0479">Metal-binding</keyword>
<evidence type="ECO:0000256" key="1">
    <source>
        <dbReference type="ARBA" id="ARBA00000109"/>
    </source>
</evidence>
<keyword evidence="3 9" id="KW-0698">rRNA processing</keyword>
<keyword evidence="9" id="KW-0460">Magnesium</keyword>
<dbReference type="GO" id="GO:0003725">
    <property type="term" value="F:double-stranded RNA binding"/>
    <property type="evidence" value="ECO:0007669"/>
    <property type="project" value="TreeGrafter"/>
</dbReference>
<feature type="active site" evidence="9">
    <location>
        <position position="129"/>
    </location>
</feature>
<dbReference type="Gene3D" id="3.30.160.20">
    <property type="match status" value="1"/>
</dbReference>
<accession>A0A7C3RM33</accession>
<evidence type="ECO:0000256" key="9">
    <source>
        <dbReference type="HAMAP-Rule" id="MF_00104"/>
    </source>
</evidence>
<dbReference type="GO" id="GO:0006364">
    <property type="term" value="P:rRNA processing"/>
    <property type="evidence" value="ECO:0007669"/>
    <property type="project" value="UniProtKB-UniRule"/>
</dbReference>
<dbReference type="InterPro" id="IPR011907">
    <property type="entry name" value="RNase_III"/>
</dbReference>
<dbReference type="AlphaFoldDB" id="A0A7C3RM33"/>
<comment type="catalytic activity">
    <reaction evidence="1 9">
        <text>Endonucleolytic cleavage to 5'-phosphomonoester.</text>
        <dbReference type="EC" id="3.1.26.3"/>
    </reaction>
</comment>
<feature type="domain" description="RNase III" evidence="11">
    <location>
        <begin position="12"/>
        <end position="140"/>
    </location>
</feature>
<evidence type="ECO:0000256" key="2">
    <source>
        <dbReference type="ARBA" id="ARBA00010183"/>
    </source>
</evidence>
<dbReference type="GO" id="GO:0008033">
    <property type="term" value="P:tRNA processing"/>
    <property type="evidence" value="ECO:0007669"/>
    <property type="project" value="UniProtKB-KW"/>
</dbReference>
<dbReference type="PANTHER" id="PTHR11207:SF0">
    <property type="entry name" value="RIBONUCLEASE 3"/>
    <property type="match status" value="1"/>
</dbReference>